<dbReference type="AlphaFoldDB" id="A0A0G0TWQ5"/>
<evidence type="ECO:0000313" key="2">
    <source>
        <dbReference type="Proteomes" id="UP000034881"/>
    </source>
</evidence>
<dbReference type="Proteomes" id="UP000034881">
    <property type="component" value="Unassembled WGS sequence"/>
</dbReference>
<reference evidence="1 2" key="1">
    <citation type="journal article" date="2015" name="Nature">
        <title>rRNA introns, odd ribosomes, and small enigmatic genomes across a large radiation of phyla.</title>
        <authorList>
            <person name="Brown C.T."/>
            <person name="Hug L.A."/>
            <person name="Thomas B.C."/>
            <person name="Sharon I."/>
            <person name="Castelle C.J."/>
            <person name="Singh A."/>
            <person name="Wilkins M.J."/>
            <person name="Williams K.H."/>
            <person name="Banfield J.F."/>
        </authorList>
    </citation>
    <scope>NUCLEOTIDE SEQUENCE [LARGE SCALE GENOMIC DNA]</scope>
</reference>
<accession>A0A0G0TWQ5</accession>
<gene>
    <name evidence="1" type="ORF">UT77_C0002G0065</name>
</gene>
<comment type="caution">
    <text evidence="1">The sequence shown here is derived from an EMBL/GenBank/DDBJ whole genome shotgun (WGS) entry which is preliminary data.</text>
</comment>
<dbReference type="EMBL" id="LBYB01000002">
    <property type="protein sequence ID" value="KKR42412.1"/>
    <property type="molecule type" value="Genomic_DNA"/>
</dbReference>
<name>A0A0G0TWQ5_9BACT</name>
<evidence type="ECO:0000313" key="1">
    <source>
        <dbReference type="EMBL" id="KKR42412.1"/>
    </source>
</evidence>
<sequence>MEIPEKGSDIRFTKTAGNVKKVNIPAYGDVYVCPYPPSDFPDTQKAAKAIIYAKKGIKRK</sequence>
<protein>
    <submittedName>
        <fullName evidence="1">Uncharacterized protein</fullName>
    </submittedName>
</protein>
<organism evidence="1 2">
    <name type="scientific">Candidatus Daviesbacteria bacterium GW2011_GWC2_40_12</name>
    <dbReference type="NCBI Taxonomy" id="1618431"/>
    <lineage>
        <taxon>Bacteria</taxon>
        <taxon>Candidatus Daviesiibacteriota</taxon>
    </lineage>
</organism>
<proteinExistence type="predicted"/>